<comment type="subcellular location">
    <subcellularLocation>
        <location evidence="1">Cell membrane</location>
        <topology evidence="1">Multi-pass membrane protein</topology>
    </subcellularLocation>
</comment>
<sequence length="935" mass="104735">MTTQKKLIIKIAIVMILIVGAPILYFLSLGNNPLSGEAGGTKQIAVVNEDAGAEMLDDPLDFGKEVVPLLSDESNYEWSVVSRSTAENGLANQDYDAILYIPSNFSENIMTYEELQPVKAEFKYTVSGQLNTANREKVLREIDNAAARVNGKISTLYWSYVSQDLEKVRQEFDNILQKEMEFLETISEYYRPDLESVTYDIENQKGMLENLLSSINSTPFEENVQQTQEFQENLAQFVSYVNQYQEYQMSQQQLLKTLQGENITAVMNLVNGYDPTYSNMKTYLEEQNVKLSENLQALSEQLAKNHQNIANLSDLVVEQRDEIIKLLMEVEGEKLVQYETEVIDLKNKITGSLPVDPTKQVNNGGENEQVNNTKDFVASSKIAALETEREKLLALVQEISTVKEQLAQPEIKSEETVDPEKAMEEATNSSTEAVNSMMNDQLNQLSELINNVDSTIKQLQESQLQQQLDQSQSEVEKEVEENIPSTQEINDSIIREIERKETEIINYELLNNEKKERLEKAFSKSIGSKDADLLLNYYGALARYESALKTSMSSGSTSQELASSVNKILGINEDGNTYLHQLQDGIPTSQEQFASLEEGIQLFFTEYMEDLDTEYDAMSKQLDAVKTSAGHVQESLDILIAGTPRASGEALDGNALLSNQQSISQSLQSMSNAMNNITQNQQNIMSVTEELHNKAANVNADTNELSFKWSENVGTTEKYRDDIHDVLENAFVDGQKNGQIYEHLSNPLSVNSLDPTVQEDKMPPVIVLVIVLISSLLIGYFCYYFKTNKTNLRIALFVLLNLIVGLIISIYGMDIYPLTGIGSIEWTIFTVLLLTAVSTVIFAGFTIGQLVGWFVNVAVIAFFVTPMLTLLASNIDYEDPMSKVYLSIQYGPESLILPASIILIVIIGIAAIVPYIVNRMKNRATNLDEEATYEG</sequence>
<dbReference type="PANTHER" id="PTHR30294">
    <property type="entry name" value="MEMBRANE COMPONENT OF ABC TRANSPORTER YHHJ-RELATED"/>
    <property type="match status" value="1"/>
</dbReference>
<dbReference type="NCBIfam" id="TIGR03929">
    <property type="entry name" value="T7_esaA_Nterm"/>
    <property type="match status" value="1"/>
</dbReference>
<feature type="transmembrane region" description="Helical" evidence="8">
    <location>
        <begin position="792"/>
        <end position="812"/>
    </location>
</feature>
<comment type="similarity">
    <text evidence="2">Belongs to the EsaA family.</text>
</comment>
<evidence type="ECO:0000256" key="2">
    <source>
        <dbReference type="ARBA" id="ARBA00008338"/>
    </source>
</evidence>
<feature type="transmembrane region" description="Helical" evidence="8">
    <location>
        <begin position="853"/>
        <end position="875"/>
    </location>
</feature>
<evidence type="ECO:0000256" key="1">
    <source>
        <dbReference type="ARBA" id="ARBA00004651"/>
    </source>
</evidence>
<dbReference type="InterPro" id="IPR013525">
    <property type="entry name" value="ABC2_TM"/>
</dbReference>
<dbReference type="InterPro" id="IPR051449">
    <property type="entry name" value="ABC-2_transporter_component"/>
</dbReference>
<evidence type="ECO:0000256" key="5">
    <source>
        <dbReference type="ARBA" id="ARBA00022989"/>
    </source>
</evidence>
<keyword evidence="5 8" id="KW-1133">Transmembrane helix</keyword>
<dbReference type="GO" id="GO:0005886">
    <property type="term" value="C:plasma membrane"/>
    <property type="evidence" value="ECO:0007669"/>
    <property type="project" value="UniProtKB-SubCell"/>
</dbReference>
<keyword evidence="7" id="KW-0175">Coiled coil</keyword>
<evidence type="ECO:0000256" key="6">
    <source>
        <dbReference type="ARBA" id="ARBA00023136"/>
    </source>
</evidence>
<name>A0A0A3JV35_9BACL</name>
<dbReference type="Proteomes" id="UP000030595">
    <property type="component" value="Unassembled WGS sequence"/>
</dbReference>
<keyword evidence="6 8" id="KW-0472">Membrane</keyword>
<feature type="coiled-coil region" evidence="7">
    <location>
        <begin position="438"/>
        <end position="517"/>
    </location>
</feature>
<dbReference type="RefSeq" id="WP_036175451.1">
    <property type="nucleotide sequence ID" value="NZ_AVCZ01000013.1"/>
</dbReference>
<dbReference type="InterPro" id="IPR023838">
    <property type="entry name" value="T7SS_EsaA"/>
</dbReference>
<reference evidence="10 11" key="1">
    <citation type="submission" date="2014-02" db="EMBL/GenBank/DDBJ databases">
        <title>Draft genome sequence of Lysinibacillus massiliensis CCUG 49529.</title>
        <authorList>
            <person name="Zhang F."/>
            <person name="Wang G."/>
            <person name="Zhang L."/>
        </authorList>
    </citation>
    <scope>NUCLEOTIDE SEQUENCE [LARGE SCALE GENOMIC DNA]</scope>
    <source>
        <strain evidence="10 11">CCUG 49529</strain>
    </source>
</reference>
<dbReference type="OrthoDB" id="4974788at2"/>
<keyword evidence="3" id="KW-1003">Cell membrane</keyword>
<keyword evidence="4 8" id="KW-0812">Transmembrane</keyword>
<dbReference type="EMBL" id="JPVQ01000013">
    <property type="protein sequence ID" value="KGR90857.1"/>
    <property type="molecule type" value="Genomic_DNA"/>
</dbReference>
<feature type="transmembrane region" description="Helical" evidence="8">
    <location>
        <begin position="895"/>
        <end position="917"/>
    </location>
</feature>
<evidence type="ECO:0000259" key="9">
    <source>
        <dbReference type="Pfam" id="PF12698"/>
    </source>
</evidence>
<dbReference type="GO" id="GO:0140359">
    <property type="term" value="F:ABC-type transporter activity"/>
    <property type="evidence" value="ECO:0007669"/>
    <property type="project" value="InterPro"/>
</dbReference>
<feature type="transmembrane region" description="Helical" evidence="8">
    <location>
        <begin position="824"/>
        <end position="846"/>
    </location>
</feature>
<dbReference type="Pfam" id="PF12698">
    <property type="entry name" value="ABC2_membrane_3"/>
    <property type="match status" value="1"/>
</dbReference>
<feature type="transmembrane region" description="Helical" evidence="8">
    <location>
        <begin position="765"/>
        <end position="785"/>
    </location>
</feature>
<organism evidence="10 11">
    <name type="scientific">Ureibacillus massiliensis 4400831 = CIP 108448 = CCUG 49529</name>
    <dbReference type="NCBI Taxonomy" id="1211035"/>
    <lineage>
        <taxon>Bacteria</taxon>
        <taxon>Bacillati</taxon>
        <taxon>Bacillota</taxon>
        <taxon>Bacilli</taxon>
        <taxon>Bacillales</taxon>
        <taxon>Caryophanaceae</taxon>
        <taxon>Ureibacillus</taxon>
    </lineage>
</organism>
<dbReference type="Gene3D" id="3.40.1710.10">
    <property type="entry name" value="abc type-2 transporter like domain"/>
    <property type="match status" value="1"/>
</dbReference>
<proteinExistence type="inferred from homology"/>
<gene>
    <name evidence="10" type="ORF">CD30_09095</name>
</gene>
<dbReference type="eggNOG" id="COG1511">
    <property type="taxonomic scope" value="Bacteria"/>
</dbReference>
<evidence type="ECO:0000313" key="11">
    <source>
        <dbReference type="Proteomes" id="UP000030595"/>
    </source>
</evidence>
<dbReference type="PANTHER" id="PTHR30294:SF29">
    <property type="entry name" value="MULTIDRUG ABC TRANSPORTER PERMEASE YBHS-RELATED"/>
    <property type="match status" value="1"/>
</dbReference>
<evidence type="ECO:0000256" key="8">
    <source>
        <dbReference type="SAM" id="Phobius"/>
    </source>
</evidence>
<comment type="caution">
    <text evidence="10">The sequence shown here is derived from an EMBL/GenBank/DDBJ whole genome shotgun (WGS) entry which is preliminary data.</text>
</comment>
<keyword evidence="11" id="KW-1185">Reference proteome</keyword>
<evidence type="ECO:0000313" key="10">
    <source>
        <dbReference type="EMBL" id="KGR90857.1"/>
    </source>
</evidence>
<evidence type="ECO:0000256" key="7">
    <source>
        <dbReference type="SAM" id="Coils"/>
    </source>
</evidence>
<feature type="coiled-coil region" evidence="7">
    <location>
        <begin position="281"/>
        <end position="315"/>
    </location>
</feature>
<dbReference type="AlphaFoldDB" id="A0A0A3JV35"/>
<feature type="transmembrane region" description="Helical" evidence="8">
    <location>
        <begin position="7"/>
        <end position="27"/>
    </location>
</feature>
<evidence type="ECO:0000256" key="3">
    <source>
        <dbReference type="ARBA" id="ARBA00022475"/>
    </source>
</evidence>
<feature type="domain" description="ABC-2 type transporter transmembrane" evidence="9">
    <location>
        <begin position="15"/>
        <end position="143"/>
    </location>
</feature>
<protein>
    <submittedName>
        <fullName evidence="10">Membrane protein</fullName>
    </submittedName>
</protein>
<accession>A0A0A3JV35</accession>
<evidence type="ECO:0000256" key="4">
    <source>
        <dbReference type="ARBA" id="ARBA00022692"/>
    </source>
</evidence>